<dbReference type="InterPro" id="IPR051016">
    <property type="entry name" value="Diverse_Substrate_AcTransf"/>
</dbReference>
<dbReference type="InterPro" id="IPR016181">
    <property type="entry name" value="Acyl_CoA_acyltransferase"/>
</dbReference>
<dbReference type="GO" id="GO:0008080">
    <property type="term" value="F:N-acetyltransferase activity"/>
    <property type="evidence" value="ECO:0007669"/>
    <property type="project" value="UniProtKB-ARBA"/>
</dbReference>
<evidence type="ECO:0000313" key="4">
    <source>
        <dbReference type="EMBL" id="XBG61781.1"/>
    </source>
</evidence>
<dbReference type="SUPFAM" id="SSF55729">
    <property type="entry name" value="Acyl-CoA N-acyltransferases (Nat)"/>
    <property type="match status" value="1"/>
</dbReference>
<dbReference type="PROSITE" id="PS51186">
    <property type="entry name" value="GNAT"/>
    <property type="match status" value="1"/>
</dbReference>
<feature type="domain" description="N-acetyltransferase" evidence="3">
    <location>
        <begin position="3"/>
        <end position="141"/>
    </location>
</feature>
<protein>
    <submittedName>
        <fullName evidence="4">GNAT family N-acetyltransferase</fullName>
    </submittedName>
</protein>
<dbReference type="Gene3D" id="3.40.630.30">
    <property type="match status" value="1"/>
</dbReference>
<dbReference type="Pfam" id="PF00583">
    <property type="entry name" value="Acetyltransf_1"/>
    <property type="match status" value="1"/>
</dbReference>
<reference evidence="4" key="1">
    <citation type="submission" date="2024-05" db="EMBL/GenBank/DDBJ databases">
        <title>Pontimicrobium maritimus sp. nov., isolated form sea water.</title>
        <authorList>
            <person name="Muhammad N."/>
            <person name="Vuong T.Q."/>
            <person name="Han H.L."/>
            <person name="Kim S.-G."/>
        </authorList>
    </citation>
    <scope>NUCLEOTIDE SEQUENCE</scope>
    <source>
        <strain evidence="4">SW4</strain>
    </source>
</reference>
<dbReference type="EMBL" id="CP157199">
    <property type="protein sequence ID" value="XBG61781.1"/>
    <property type="molecule type" value="Genomic_DNA"/>
</dbReference>
<sequence>MSYDFKLVSANNIHAILPLMQKFTNRKFTNDVLQKRFSEMFTQNYECAGIYNGNELIGICGMWFCTRHYSGKSVEIDHLFIDEKYRGKGLGDLFFKWIYKYVKNKGCEEIELNTYVTNHPSHKFYYNLGFKILGYHFTKKL</sequence>
<accession>A0AAU7BUH1</accession>
<evidence type="ECO:0000259" key="3">
    <source>
        <dbReference type="PROSITE" id="PS51186"/>
    </source>
</evidence>
<gene>
    <name evidence="4" type="ORF">ABGB03_02495</name>
</gene>
<dbReference type="CDD" id="cd04301">
    <property type="entry name" value="NAT_SF"/>
    <property type="match status" value="1"/>
</dbReference>
<dbReference type="AlphaFoldDB" id="A0AAU7BUH1"/>
<organism evidence="4">
    <name type="scientific">Pontimicrobium sp. SW4</name>
    <dbReference type="NCBI Taxonomy" id="3153519"/>
    <lineage>
        <taxon>Bacteria</taxon>
        <taxon>Pseudomonadati</taxon>
        <taxon>Bacteroidota</taxon>
        <taxon>Flavobacteriia</taxon>
        <taxon>Flavobacteriales</taxon>
        <taxon>Flavobacteriaceae</taxon>
        <taxon>Pontimicrobium</taxon>
    </lineage>
</organism>
<name>A0AAU7BUH1_9FLAO</name>
<evidence type="ECO:0000256" key="2">
    <source>
        <dbReference type="ARBA" id="ARBA00023315"/>
    </source>
</evidence>
<dbReference type="RefSeq" id="WP_347924562.1">
    <property type="nucleotide sequence ID" value="NZ_CP157199.1"/>
</dbReference>
<proteinExistence type="predicted"/>
<keyword evidence="1" id="KW-0808">Transferase</keyword>
<evidence type="ECO:0000256" key="1">
    <source>
        <dbReference type="ARBA" id="ARBA00022679"/>
    </source>
</evidence>
<dbReference type="InterPro" id="IPR000182">
    <property type="entry name" value="GNAT_dom"/>
</dbReference>
<dbReference type="PANTHER" id="PTHR10545:SF29">
    <property type="entry name" value="GH14572P-RELATED"/>
    <property type="match status" value="1"/>
</dbReference>
<dbReference type="PANTHER" id="PTHR10545">
    <property type="entry name" value="DIAMINE N-ACETYLTRANSFERASE"/>
    <property type="match status" value="1"/>
</dbReference>
<keyword evidence="2" id="KW-0012">Acyltransferase</keyword>